<dbReference type="RefSeq" id="WP_085424076.1">
    <property type="nucleotide sequence ID" value="NZ_FXAF01000011.1"/>
</dbReference>
<accession>A0A1X7G7Q6</accession>
<dbReference type="OrthoDB" id="9977955at2"/>
<evidence type="ECO:0000313" key="1">
    <source>
        <dbReference type="EMBL" id="SMF65488.1"/>
    </source>
</evidence>
<gene>
    <name evidence="1" type="ORF">SAMN02982989_3367</name>
</gene>
<reference evidence="2" key="1">
    <citation type="submission" date="2017-04" db="EMBL/GenBank/DDBJ databases">
        <authorList>
            <person name="Varghese N."/>
            <person name="Submissions S."/>
        </authorList>
    </citation>
    <scope>NUCLEOTIDE SEQUENCE [LARGE SCALE GENOMIC DNA]</scope>
    <source>
        <strain evidence="2">B4P</strain>
    </source>
</reference>
<evidence type="ECO:0000313" key="2">
    <source>
        <dbReference type="Proteomes" id="UP000192903"/>
    </source>
</evidence>
<organism evidence="1 2">
    <name type="scientific">Xaviernesmea oryzae</name>
    <dbReference type="NCBI Taxonomy" id="464029"/>
    <lineage>
        <taxon>Bacteria</taxon>
        <taxon>Pseudomonadati</taxon>
        <taxon>Pseudomonadota</taxon>
        <taxon>Alphaproteobacteria</taxon>
        <taxon>Hyphomicrobiales</taxon>
        <taxon>Rhizobiaceae</taxon>
        <taxon>Rhizobium/Agrobacterium group</taxon>
        <taxon>Xaviernesmea</taxon>
    </lineage>
</organism>
<dbReference type="AlphaFoldDB" id="A0A1X7G7Q6"/>
<keyword evidence="2" id="KW-1185">Reference proteome</keyword>
<name>A0A1X7G7Q6_9HYPH</name>
<protein>
    <submittedName>
        <fullName evidence="1">Uncharacterized protein</fullName>
    </submittedName>
</protein>
<dbReference type="STRING" id="464029.SAMN02982989_3367"/>
<dbReference type="Proteomes" id="UP000192903">
    <property type="component" value="Unassembled WGS sequence"/>
</dbReference>
<sequence>MTTINDHLKRYPNARPSTLVYLARRNETTEKLRQEIEAQKRVNEFRHDVGHVSWFRRMLSMGRR</sequence>
<proteinExistence type="predicted"/>
<dbReference type="EMBL" id="FXAF01000011">
    <property type="protein sequence ID" value="SMF65488.1"/>
    <property type="molecule type" value="Genomic_DNA"/>
</dbReference>